<evidence type="ECO:0000256" key="1">
    <source>
        <dbReference type="ARBA" id="ARBA00006640"/>
    </source>
</evidence>
<reference evidence="5" key="1">
    <citation type="journal article" date="2014" name="Front. Microbiol.">
        <title>High frequency of phylogenetically diverse reductive dehalogenase-homologous genes in deep subseafloor sedimentary metagenomes.</title>
        <authorList>
            <person name="Kawai M."/>
            <person name="Futagami T."/>
            <person name="Toyoda A."/>
            <person name="Takaki Y."/>
            <person name="Nishi S."/>
            <person name="Hori S."/>
            <person name="Arai W."/>
            <person name="Tsubouchi T."/>
            <person name="Morono Y."/>
            <person name="Uchiyama I."/>
            <person name="Ito T."/>
            <person name="Fujiyama A."/>
            <person name="Inagaki F."/>
            <person name="Takami H."/>
        </authorList>
    </citation>
    <scope>NUCLEOTIDE SEQUENCE</scope>
    <source>
        <strain evidence="5">Expedition CK06-06</strain>
    </source>
</reference>
<feature type="compositionally biased region" description="Basic residues" evidence="4">
    <location>
        <begin position="59"/>
        <end position="74"/>
    </location>
</feature>
<proteinExistence type="inferred from homology"/>
<dbReference type="GO" id="GO:1990904">
    <property type="term" value="C:ribonucleoprotein complex"/>
    <property type="evidence" value="ECO:0007669"/>
    <property type="project" value="UniProtKB-KW"/>
</dbReference>
<evidence type="ECO:0000256" key="2">
    <source>
        <dbReference type="ARBA" id="ARBA00022980"/>
    </source>
</evidence>
<evidence type="ECO:0008006" key="6">
    <source>
        <dbReference type="Google" id="ProtNLM"/>
    </source>
</evidence>
<sequence>MIVIVKQANNKEQQDIELDKSLKILKRKLIKEGTFQVLKEKRHYQKPSEIRHQKEMTLKHKRKILKRSKDKKKGNQSAYRQNKKR</sequence>
<dbReference type="EMBL" id="BARS01004486">
    <property type="protein sequence ID" value="GAF78971.1"/>
    <property type="molecule type" value="Genomic_DNA"/>
</dbReference>
<feature type="region of interest" description="Disordered" evidence="4">
    <location>
        <begin position="54"/>
        <end position="85"/>
    </location>
</feature>
<dbReference type="AlphaFoldDB" id="X0SV31"/>
<accession>X0SV31</accession>
<evidence type="ECO:0000256" key="4">
    <source>
        <dbReference type="SAM" id="MobiDB-lite"/>
    </source>
</evidence>
<keyword evidence="2" id="KW-0689">Ribosomal protein</keyword>
<dbReference type="InterPro" id="IPR001911">
    <property type="entry name" value="Ribosomal_bS21"/>
</dbReference>
<keyword evidence="3" id="KW-0687">Ribonucleoprotein</keyword>
<dbReference type="Gene3D" id="1.20.5.1150">
    <property type="entry name" value="Ribosomal protein S8"/>
    <property type="match status" value="1"/>
</dbReference>
<gene>
    <name evidence="5" type="ORF">S01H1_08770</name>
</gene>
<name>X0SV31_9ZZZZ</name>
<dbReference type="HAMAP" id="MF_00358">
    <property type="entry name" value="Ribosomal_bS21"/>
    <property type="match status" value="1"/>
</dbReference>
<protein>
    <recommendedName>
        <fullName evidence="6">30S ribosomal protein S21</fullName>
    </recommendedName>
</protein>
<dbReference type="GO" id="GO:0005840">
    <property type="term" value="C:ribosome"/>
    <property type="evidence" value="ECO:0007669"/>
    <property type="project" value="UniProtKB-KW"/>
</dbReference>
<dbReference type="GO" id="GO:0006412">
    <property type="term" value="P:translation"/>
    <property type="evidence" value="ECO:0007669"/>
    <property type="project" value="InterPro"/>
</dbReference>
<dbReference type="GO" id="GO:0003735">
    <property type="term" value="F:structural constituent of ribosome"/>
    <property type="evidence" value="ECO:0007669"/>
    <property type="project" value="InterPro"/>
</dbReference>
<comment type="similarity">
    <text evidence="1">Belongs to the bacterial ribosomal protein bS21 family.</text>
</comment>
<organism evidence="5">
    <name type="scientific">marine sediment metagenome</name>
    <dbReference type="NCBI Taxonomy" id="412755"/>
    <lineage>
        <taxon>unclassified sequences</taxon>
        <taxon>metagenomes</taxon>
        <taxon>ecological metagenomes</taxon>
    </lineage>
</organism>
<dbReference type="InterPro" id="IPR038380">
    <property type="entry name" value="Ribosomal_bS21_sf"/>
</dbReference>
<dbReference type="Pfam" id="PF01165">
    <property type="entry name" value="Ribosomal_S21"/>
    <property type="match status" value="1"/>
</dbReference>
<comment type="caution">
    <text evidence="5">The sequence shown here is derived from an EMBL/GenBank/DDBJ whole genome shotgun (WGS) entry which is preliminary data.</text>
</comment>
<dbReference type="NCBIfam" id="TIGR00030">
    <property type="entry name" value="S21p"/>
    <property type="match status" value="1"/>
</dbReference>
<evidence type="ECO:0000313" key="5">
    <source>
        <dbReference type="EMBL" id="GAF78971.1"/>
    </source>
</evidence>
<evidence type="ECO:0000256" key="3">
    <source>
        <dbReference type="ARBA" id="ARBA00023274"/>
    </source>
</evidence>
<feature type="compositionally biased region" description="Polar residues" evidence="4">
    <location>
        <begin position="75"/>
        <end position="85"/>
    </location>
</feature>